<protein>
    <submittedName>
        <fullName evidence="1">Uncharacterized protein</fullName>
    </submittedName>
</protein>
<reference evidence="1" key="1">
    <citation type="journal article" date="2023" name="G3 (Bethesda)">
        <title>A reference genome for the long-term kleptoplast-retaining sea slug Elysia crispata morphotype clarki.</title>
        <authorList>
            <person name="Eastman K.E."/>
            <person name="Pendleton A.L."/>
            <person name="Shaikh M.A."/>
            <person name="Suttiyut T."/>
            <person name="Ogas R."/>
            <person name="Tomko P."/>
            <person name="Gavelis G."/>
            <person name="Widhalm J.R."/>
            <person name="Wisecaver J.H."/>
        </authorList>
    </citation>
    <scope>NUCLEOTIDE SEQUENCE</scope>
    <source>
        <strain evidence="1">ECLA1</strain>
    </source>
</reference>
<dbReference type="AlphaFoldDB" id="A0AAE0ZC15"/>
<dbReference type="EMBL" id="JAWDGP010004208">
    <property type="protein sequence ID" value="KAK3766673.1"/>
    <property type="molecule type" value="Genomic_DNA"/>
</dbReference>
<comment type="caution">
    <text evidence="1">The sequence shown here is derived from an EMBL/GenBank/DDBJ whole genome shotgun (WGS) entry which is preliminary data.</text>
</comment>
<gene>
    <name evidence="1" type="ORF">RRG08_042451</name>
</gene>
<name>A0AAE0ZC15_9GAST</name>
<organism evidence="1 2">
    <name type="scientific">Elysia crispata</name>
    <name type="common">lettuce slug</name>
    <dbReference type="NCBI Taxonomy" id="231223"/>
    <lineage>
        <taxon>Eukaryota</taxon>
        <taxon>Metazoa</taxon>
        <taxon>Spiralia</taxon>
        <taxon>Lophotrochozoa</taxon>
        <taxon>Mollusca</taxon>
        <taxon>Gastropoda</taxon>
        <taxon>Heterobranchia</taxon>
        <taxon>Euthyneura</taxon>
        <taxon>Panpulmonata</taxon>
        <taxon>Sacoglossa</taxon>
        <taxon>Placobranchoidea</taxon>
        <taxon>Plakobranchidae</taxon>
        <taxon>Elysia</taxon>
    </lineage>
</organism>
<proteinExistence type="predicted"/>
<keyword evidence="2" id="KW-1185">Reference proteome</keyword>
<evidence type="ECO:0000313" key="2">
    <source>
        <dbReference type="Proteomes" id="UP001283361"/>
    </source>
</evidence>
<evidence type="ECO:0000313" key="1">
    <source>
        <dbReference type="EMBL" id="KAK3766673.1"/>
    </source>
</evidence>
<sequence>MHFPVRADIPQQSPRESAALIGLITPGDWPLATLLPLDHGMLDTARDGARVLPRVATWRYTNGNKRKLREARFTYAARIKQYIMVSFGAELSKSTTDCQLSNSADQGLVSVKLGPFFVSPALVTGFDDGIVSLDALSSGVLHLS</sequence>
<dbReference type="Proteomes" id="UP001283361">
    <property type="component" value="Unassembled WGS sequence"/>
</dbReference>
<accession>A0AAE0ZC15</accession>